<sequence>MNIPTLKIKDSKTLIILGAGATRGADCFNGSTIPAPLDNDFFHICQRVAAFDPSLNELLKFVRREFSSTLNVRMEKFFSNIESLDEFYHATKIKAGPQVKRYQKVLSNFPNYIATIFQYLQSLTWDKKLSCIYHEIIVQSLSSDDIIISFNYDCIMDEALKKAGKKKWNPGKGYGTPITAGTEFWKDHSGNGRISSTGIRLLKVHGSLNWERKGSLISLREDPYAKLVRNRKELIAPVWNKRISEDDLILQLWKQSRLAIKECQSIILIGYSVPETDLFSQSLLKVSASERKKPLSNLIVVNPDNAASQRSNTLLGSNSISENTNFYSFNSLKDLADCIHPVLRV</sequence>
<name>A0A2M9X8M3_9LEPT</name>
<evidence type="ECO:0000313" key="2">
    <source>
        <dbReference type="Proteomes" id="UP000232196"/>
    </source>
</evidence>
<accession>A0A2M9X8M3</accession>
<dbReference type="RefSeq" id="WP_100708234.1">
    <property type="nucleotide sequence ID" value="NZ_NPDL01000001.1"/>
</dbReference>
<dbReference type="EMBL" id="NPDN01000013">
    <property type="protein sequence ID" value="PJZ23949.1"/>
    <property type="molecule type" value="Genomic_DNA"/>
</dbReference>
<organism evidence="1 2">
    <name type="scientific">Leptospira hartskeerlii</name>
    <dbReference type="NCBI Taxonomy" id="2023177"/>
    <lineage>
        <taxon>Bacteria</taxon>
        <taxon>Pseudomonadati</taxon>
        <taxon>Spirochaetota</taxon>
        <taxon>Spirochaetia</taxon>
        <taxon>Leptospirales</taxon>
        <taxon>Leptospiraceae</taxon>
        <taxon>Leptospira</taxon>
    </lineage>
</organism>
<dbReference type="Proteomes" id="UP000232196">
    <property type="component" value="Unassembled WGS sequence"/>
</dbReference>
<protein>
    <submittedName>
        <fullName evidence="1">Uncharacterized protein</fullName>
    </submittedName>
</protein>
<reference evidence="1 2" key="1">
    <citation type="submission" date="2017-07" db="EMBL/GenBank/DDBJ databases">
        <title>Leptospira spp. isolated from tropical soils.</title>
        <authorList>
            <person name="Thibeaux R."/>
            <person name="Iraola G."/>
            <person name="Ferres I."/>
            <person name="Bierque E."/>
            <person name="Girault D."/>
            <person name="Soupe-Gilbert M.-E."/>
            <person name="Picardeau M."/>
            <person name="Goarant C."/>
        </authorList>
    </citation>
    <scope>NUCLEOTIDE SEQUENCE [LARGE SCALE GENOMIC DNA]</scope>
    <source>
        <strain evidence="1 2">MCA1-C-A1</strain>
    </source>
</reference>
<gene>
    <name evidence="1" type="ORF">CH357_18415</name>
</gene>
<dbReference type="OrthoDB" id="344359at2"/>
<evidence type="ECO:0000313" key="1">
    <source>
        <dbReference type="EMBL" id="PJZ23949.1"/>
    </source>
</evidence>
<comment type="caution">
    <text evidence="1">The sequence shown here is derived from an EMBL/GenBank/DDBJ whole genome shotgun (WGS) entry which is preliminary data.</text>
</comment>
<proteinExistence type="predicted"/>
<dbReference type="AlphaFoldDB" id="A0A2M9X8M3"/>
<keyword evidence="2" id="KW-1185">Reference proteome</keyword>
<dbReference type="Pfam" id="PF13289">
    <property type="entry name" value="SIR2_2"/>
    <property type="match status" value="1"/>
</dbReference>